<accession>A0A162J930</accession>
<evidence type="ECO:0000313" key="1">
    <source>
        <dbReference type="EMBL" id="KYL05363.1"/>
    </source>
</evidence>
<gene>
    <name evidence="1" type="ORF">A2J07_01085</name>
</gene>
<comment type="caution">
    <text evidence="1">The sequence shown here is derived from an EMBL/GenBank/DDBJ whole genome shotgun (WGS) entry which is preliminary data.</text>
</comment>
<sequence>MIKFNDVEYHLYEVRGYDHFLCEDLKKFAWLNRVEFKFCENEVIPEKLEELKKIIEEVNAFFKKKETK</sequence>
<name>A0A162J930_9FUSO</name>
<dbReference type="EMBL" id="LVEA01000001">
    <property type="protein sequence ID" value="KYL05363.1"/>
    <property type="molecule type" value="Genomic_DNA"/>
</dbReference>
<dbReference type="AlphaFoldDB" id="A0A162J930"/>
<reference evidence="1 2" key="1">
    <citation type="submission" date="2016-03" db="EMBL/GenBank/DDBJ databases">
        <title>Comparative genomics of human isolates of Fusobacterium necrophorum.</title>
        <authorList>
            <person name="Jensen A."/>
            <person name="Bank S."/>
            <person name="Andersen P.S."/>
            <person name="Kristensen L.H."/>
            <person name="Prag J."/>
        </authorList>
    </citation>
    <scope>NUCLEOTIDE SEQUENCE [LARGE SCALE GENOMIC DNA]</scope>
    <source>
        <strain evidence="1 2">LS_1264</strain>
    </source>
</reference>
<evidence type="ECO:0000313" key="2">
    <source>
        <dbReference type="Proteomes" id="UP000075816"/>
    </source>
</evidence>
<dbReference type="Proteomes" id="UP000075816">
    <property type="component" value="Unassembled WGS sequence"/>
</dbReference>
<organism evidence="1 2">
    <name type="scientific">Fusobacterium necrophorum subsp. funduliforme</name>
    <dbReference type="NCBI Taxonomy" id="143387"/>
    <lineage>
        <taxon>Bacteria</taxon>
        <taxon>Fusobacteriati</taxon>
        <taxon>Fusobacteriota</taxon>
        <taxon>Fusobacteriia</taxon>
        <taxon>Fusobacteriales</taxon>
        <taxon>Fusobacteriaceae</taxon>
        <taxon>Fusobacterium</taxon>
    </lineage>
</organism>
<protein>
    <submittedName>
        <fullName evidence="1">Uncharacterized protein</fullName>
    </submittedName>
</protein>
<dbReference type="RefSeq" id="WP_062680959.1">
    <property type="nucleotide sequence ID" value="NZ_LVEA01000001.1"/>
</dbReference>
<proteinExistence type="predicted"/>